<dbReference type="SUPFAM" id="SSF47413">
    <property type="entry name" value="lambda repressor-like DNA-binding domains"/>
    <property type="match status" value="1"/>
</dbReference>
<feature type="non-terminal residue" evidence="5">
    <location>
        <position position="66"/>
    </location>
</feature>
<comment type="caution">
    <text evidence="5">The sequence shown here is derived from an EMBL/GenBank/DDBJ whole genome shotgun (WGS) entry which is preliminary data.</text>
</comment>
<dbReference type="PROSITE" id="PS50932">
    <property type="entry name" value="HTH_LACI_2"/>
    <property type="match status" value="1"/>
</dbReference>
<organism evidence="5 6">
    <name type="scientific">Kibdelosporangium lantanae</name>
    <dbReference type="NCBI Taxonomy" id="1497396"/>
    <lineage>
        <taxon>Bacteria</taxon>
        <taxon>Bacillati</taxon>
        <taxon>Actinomycetota</taxon>
        <taxon>Actinomycetes</taxon>
        <taxon>Pseudonocardiales</taxon>
        <taxon>Pseudonocardiaceae</taxon>
        <taxon>Kibdelosporangium</taxon>
    </lineage>
</organism>
<evidence type="ECO:0000256" key="2">
    <source>
        <dbReference type="ARBA" id="ARBA00023125"/>
    </source>
</evidence>
<evidence type="ECO:0000256" key="3">
    <source>
        <dbReference type="ARBA" id="ARBA00023163"/>
    </source>
</evidence>
<keyword evidence="1" id="KW-0805">Transcription regulation</keyword>
<name>A0ABW3MDS2_9PSEU</name>
<keyword evidence="6" id="KW-1185">Reference proteome</keyword>
<dbReference type="CDD" id="cd01392">
    <property type="entry name" value="HTH_LacI"/>
    <property type="match status" value="1"/>
</dbReference>
<gene>
    <name evidence="5" type="ORF">ACFQ1S_16985</name>
</gene>
<dbReference type="PRINTS" id="PR00036">
    <property type="entry name" value="HTHLACI"/>
</dbReference>
<dbReference type="GO" id="GO:0003677">
    <property type="term" value="F:DNA binding"/>
    <property type="evidence" value="ECO:0007669"/>
    <property type="project" value="UniProtKB-KW"/>
</dbReference>
<keyword evidence="3" id="KW-0804">Transcription</keyword>
<evidence type="ECO:0000313" key="6">
    <source>
        <dbReference type="Proteomes" id="UP001597045"/>
    </source>
</evidence>
<accession>A0ABW3MDS2</accession>
<dbReference type="Gene3D" id="1.10.260.40">
    <property type="entry name" value="lambda repressor-like DNA-binding domains"/>
    <property type="match status" value="1"/>
</dbReference>
<evidence type="ECO:0000256" key="1">
    <source>
        <dbReference type="ARBA" id="ARBA00023015"/>
    </source>
</evidence>
<dbReference type="InterPro" id="IPR000843">
    <property type="entry name" value="HTH_LacI"/>
</dbReference>
<dbReference type="Pfam" id="PF00356">
    <property type="entry name" value="LacI"/>
    <property type="match status" value="1"/>
</dbReference>
<protein>
    <submittedName>
        <fullName evidence="5">LacI family DNA-binding transcriptional regulator</fullName>
    </submittedName>
</protein>
<evidence type="ECO:0000313" key="5">
    <source>
        <dbReference type="EMBL" id="MFD1047125.1"/>
    </source>
</evidence>
<dbReference type="Proteomes" id="UP001597045">
    <property type="component" value="Unassembled WGS sequence"/>
</dbReference>
<dbReference type="EMBL" id="JBHTIS010000937">
    <property type="protein sequence ID" value="MFD1047125.1"/>
    <property type="molecule type" value="Genomic_DNA"/>
</dbReference>
<dbReference type="SMART" id="SM00354">
    <property type="entry name" value="HTH_LACI"/>
    <property type="match status" value="1"/>
</dbReference>
<keyword evidence="2 5" id="KW-0238">DNA-binding</keyword>
<dbReference type="PANTHER" id="PTHR30146:SF109">
    <property type="entry name" value="HTH-TYPE TRANSCRIPTIONAL REGULATOR GALS"/>
    <property type="match status" value="1"/>
</dbReference>
<dbReference type="PANTHER" id="PTHR30146">
    <property type="entry name" value="LACI-RELATED TRANSCRIPTIONAL REPRESSOR"/>
    <property type="match status" value="1"/>
</dbReference>
<reference evidence="6" key="1">
    <citation type="journal article" date="2019" name="Int. J. Syst. Evol. Microbiol.">
        <title>The Global Catalogue of Microorganisms (GCM) 10K type strain sequencing project: providing services to taxonomists for standard genome sequencing and annotation.</title>
        <authorList>
            <consortium name="The Broad Institute Genomics Platform"/>
            <consortium name="The Broad Institute Genome Sequencing Center for Infectious Disease"/>
            <person name="Wu L."/>
            <person name="Ma J."/>
        </authorList>
    </citation>
    <scope>NUCLEOTIDE SEQUENCE [LARGE SCALE GENOMIC DNA]</scope>
    <source>
        <strain evidence="6">JCM 31486</strain>
    </source>
</reference>
<evidence type="ECO:0000259" key="4">
    <source>
        <dbReference type="PROSITE" id="PS50932"/>
    </source>
</evidence>
<feature type="domain" description="HTH lacI-type" evidence="4">
    <location>
        <begin position="11"/>
        <end position="65"/>
    </location>
</feature>
<dbReference type="PROSITE" id="PS00356">
    <property type="entry name" value="HTH_LACI_1"/>
    <property type="match status" value="1"/>
</dbReference>
<proteinExistence type="predicted"/>
<dbReference type="InterPro" id="IPR010982">
    <property type="entry name" value="Lambda_DNA-bd_dom_sf"/>
</dbReference>
<sequence>MTAVDLPAVRPTLADVARVAGVSMATASRVLNGFPRVRPETRMQVESAMSELGYARQRAARLTSTQ</sequence>